<evidence type="ECO:0000259" key="1">
    <source>
        <dbReference type="PROSITE" id="PS50995"/>
    </source>
</evidence>
<protein>
    <submittedName>
        <fullName evidence="2">MarR family transcriptional regulator</fullName>
    </submittedName>
</protein>
<dbReference type="GO" id="GO:0006950">
    <property type="term" value="P:response to stress"/>
    <property type="evidence" value="ECO:0007669"/>
    <property type="project" value="TreeGrafter"/>
</dbReference>
<reference evidence="2" key="1">
    <citation type="submission" date="2022-11" db="EMBL/GenBank/DDBJ databases">
        <title>Parathalassolutuus dongxingensis gen. nov., sp. nov., a novel member of family Oceanospirillaceae isolated from a coastal shrimp pond in Guangxi, China.</title>
        <authorList>
            <person name="Chen H."/>
        </authorList>
    </citation>
    <scope>NUCLEOTIDE SEQUENCE</scope>
    <source>
        <strain evidence="2">G-43</strain>
    </source>
</reference>
<gene>
    <name evidence="2" type="ORF">OUO13_02430</name>
</gene>
<accession>A0A9X3EK10</accession>
<evidence type="ECO:0000313" key="2">
    <source>
        <dbReference type="EMBL" id="MCY0964033.1"/>
    </source>
</evidence>
<feature type="domain" description="HTH marR-type" evidence="1">
    <location>
        <begin position="4"/>
        <end position="151"/>
    </location>
</feature>
<dbReference type="Gene3D" id="1.10.10.10">
    <property type="entry name" value="Winged helix-like DNA-binding domain superfamily/Winged helix DNA-binding domain"/>
    <property type="match status" value="1"/>
</dbReference>
<dbReference type="InterPro" id="IPR036390">
    <property type="entry name" value="WH_DNA-bd_sf"/>
</dbReference>
<dbReference type="Pfam" id="PF12802">
    <property type="entry name" value="MarR_2"/>
    <property type="match status" value="1"/>
</dbReference>
<proteinExistence type="predicted"/>
<dbReference type="PRINTS" id="PR00598">
    <property type="entry name" value="HTHMARR"/>
</dbReference>
<dbReference type="SMART" id="SM00347">
    <property type="entry name" value="HTH_MARR"/>
    <property type="match status" value="1"/>
</dbReference>
<dbReference type="RefSeq" id="WP_283172251.1">
    <property type="nucleotide sequence ID" value="NZ_JAPNOA010000009.1"/>
</dbReference>
<organism evidence="2 3">
    <name type="scientific">Parathalassolituus penaei</name>
    <dbReference type="NCBI Taxonomy" id="2997323"/>
    <lineage>
        <taxon>Bacteria</taxon>
        <taxon>Pseudomonadati</taxon>
        <taxon>Pseudomonadota</taxon>
        <taxon>Gammaproteobacteria</taxon>
        <taxon>Oceanospirillales</taxon>
        <taxon>Oceanospirillaceae</taxon>
        <taxon>Parathalassolituus</taxon>
    </lineage>
</organism>
<dbReference type="InterPro" id="IPR039422">
    <property type="entry name" value="MarR/SlyA-like"/>
</dbReference>
<evidence type="ECO:0000313" key="3">
    <source>
        <dbReference type="Proteomes" id="UP001150830"/>
    </source>
</evidence>
<dbReference type="PANTHER" id="PTHR33164">
    <property type="entry name" value="TRANSCRIPTIONAL REGULATOR, MARR FAMILY"/>
    <property type="match status" value="1"/>
</dbReference>
<dbReference type="AlphaFoldDB" id="A0A9X3EK10"/>
<sequence>MSAEDENRQRLTQALDLNRYVPAQITLLSNKLSAGASACYRKHFGVGIVEWRLLSLLAIETPLSAHRMCQSIGLDKSAVSRALRSMENQGYIQSNPDPDDARRVTIHMMPTGQAIHDRILQVAIKREELLLADFSDSELETLLQLLQKMNNRVETVNSYYPKQT</sequence>
<dbReference type="InterPro" id="IPR000835">
    <property type="entry name" value="HTH_MarR-typ"/>
</dbReference>
<name>A0A9X3EK10_9GAMM</name>
<dbReference type="Proteomes" id="UP001150830">
    <property type="component" value="Unassembled WGS sequence"/>
</dbReference>
<dbReference type="InterPro" id="IPR036388">
    <property type="entry name" value="WH-like_DNA-bd_sf"/>
</dbReference>
<dbReference type="SUPFAM" id="SSF46785">
    <property type="entry name" value="Winged helix' DNA-binding domain"/>
    <property type="match status" value="1"/>
</dbReference>
<comment type="caution">
    <text evidence="2">The sequence shown here is derived from an EMBL/GenBank/DDBJ whole genome shotgun (WGS) entry which is preliminary data.</text>
</comment>
<keyword evidence="3" id="KW-1185">Reference proteome</keyword>
<dbReference type="PANTHER" id="PTHR33164:SF43">
    <property type="entry name" value="HTH-TYPE TRANSCRIPTIONAL REPRESSOR YETL"/>
    <property type="match status" value="1"/>
</dbReference>
<dbReference type="EMBL" id="JAPNOA010000009">
    <property type="protein sequence ID" value="MCY0964033.1"/>
    <property type="molecule type" value="Genomic_DNA"/>
</dbReference>
<dbReference type="GO" id="GO:0003700">
    <property type="term" value="F:DNA-binding transcription factor activity"/>
    <property type="evidence" value="ECO:0007669"/>
    <property type="project" value="InterPro"/>
</dbReference>
<dbReference type="PROSITE" id="PS50995">
    <property type="entry name" value="HTH_MARR_2"/>
    <property type="match status" value="1"/>
</dbReference>